<evidence type="ECO:0000313" key="3">
    <source>
        <dbReference type="Proteomes" id="UP000191554"/>
    </source>
</evidence>
<sequence>MSKIKEILEYAMRMENDAQEFYSFNMDRVKSAELKKLFEELAEMEKNHYAVLSSIYDILKVTPPPIVMSWVVDDTSREKNISIIADNSELIITDENTISDLAVIRLAYLMESDFALFYSNAAAQVEDGEARNFLLELAEWEKKHETMFKERYEKLLKQSWKDVAGIIFK</sequence>
<dbReference type="GO" id="GO:0046872">
    <property type="term" value="F:metal ion binding"/>
    <property type="evidence" value="ECO:0007669"/>
    <property type="project" value="InterPro"/>
</dbReference>
<dbReference type="PANTHER" id="PTHR33531">
    <property type="entry name" value="RUBRERYTHRIN SUBFAMILY"/>
    <property type="match status" value="1"/>
</dbReference>
<organism evidence="2 3">
    <name type="scientific">Ruminiclostridium hungatei</name>
    <name type="common">Clostridium hungatei</name>
    <dbReference type="NCBI Taxonomy" id="48256"/>
    <lineage>
        <taxon>Bacteria</taxon>
        <taxon>Bacillati</taxon>
        <taxon>Bacillota</taxon>
        <taxon>Clostridia</taxon>
        <taxon>Eubacteriales</taxon>
        <taxon>Oscillospiraceae</taxon>
        <taxon>Ruminiclostridium</taxon>
    </lineage>
</organism>
<dbReference type="CDD" id="cd01045">
    <property type="entry name" value="Ferritin_like_AB"/>
    <property type="match status" value="1"/>
</dbReference>
<name>A0A1V4SLU2_RUMHU</name>
<dbReference type="Gene3D" id="1.20.1260.10">
    <property type="match status" value="1"/>
</dbReference>
<dbReference type="InterPro" id="IPR012347">
    <property type="entry name" value="Ferritin-like"/>
</dbReference>
<dbReference type="Proteomes" id="UP000191554">
    <property type="component" value="Unassembled WGS sequence"/>
</dbReference>
<comment type="caution">
    <text evidence="2">The sequence shown here is derived from an EMBL/GenBank/DDBJ whole genome shotgun (WGS) entry which is preliminary data.</text>
</comment>
<gene>
    <name evidence="2" type="ORF">CLHUN_13920</name>
</gene>
<dbReference type="EMBL" id="MZGX01000007">
    <property type="protein sequence ID" value="OPX44838.1"/>
    <property type="molecule type" value="Genomic_DNA"/>
</dbReference>
<evidence type="ECO:0000313" key="2">
    <source>
        <dbReference type="EMBL" id="OPX44838.1"/>
    </source>
</evidence>
<dbReference type="GO" id="GO:0016491">
    <property type="term" value="F:oxidoreductase activity"/>
    <property type="evidence" value="ECO:0007669"/>
    <property type="project" value="InterPro"/>
</dbReference>
<keyword evidence="3" id="KW-1185">Reference proteome</keyword>
<evidence type="ECO:0000259" key="1">
    <source>
        <dbReference type="Pfam" id="PF02915"/>
    </source>
</evidence>
<dbReference type="Pfam" id="PF02915">
    <property type="entry name" value="Rubrerythrin"/>
    <property type="match status" value="1"/>
</dbReference>
<protein>
    <submittedName>
        <fullName evidence="2">Putative trifunctional 2-polyprenylphenol hydroxylase domain-containing protein</fullName>
    </submittedName>
</protein>
<proteinExistence type="predicted"/>
<dbReference type="RefSeq" id="WP_080063837.1">
    <property type="nucleotide sequence ID" value="NZ_MZGX01000007.1"/>
</dbReference>
<dbReference type="OrthoDB" id="9808511at2"/>
<accession>A0A1V4SLU2</accession>
<dbReference type="STRING" id="48256.CLHUN_13920"/>
<dbReference type="InterPro" id="IPR003251">
    <property type="entry name" value="Rr_diiron-bd_dom"/>
</dbReference>
<dbReference type="AlphaFoldDB" id="A0A1V4SLU2"/>
<dbReference type="PANTHER" id="PTHR33531:SF7">
    <property type="entry name" value="HYPOTHETICAL MEMBRANE PROTEIN, CONSERVED"/>
    <property type="match status" value="1"/>
</dbReference>
<feature type="domain" description="Rubrerythrin diiron-binding" evidence="1">
    <location>
        <begin position="6"/>
        <end position="150"/>
    </location>
</feature>
<dbReference type="SUPFAM" id="SSF47240">
    <property type="entry name" value="Ferritin-like"/>
    <property type="match status" value="1"/>
</dbReference>
<reference evidence="2 3" key="1">
    <citation type="submission" date="2017-03" db="EMBL/GenBank/DDBJ databases">
        <title>Genome sequence of Clostridium hungatei DSM 14427.</title>
        <authorList>
            <person name="Poehlein A."/>
            <person name="Daniel R."/>
        </authorList>
    </citation>
    <scope>NUCLEOTIDE SEQUENCE [LARGE SCALE GENOMIC DNA]</scope>
    <source>
        <strain evidence="2 3">DSM 14427</strain>
    </source>
</reference>
<dbReference type="InterPro" id="IPR009078">
    <property type="entry name" value="Ferritin-like_SF"/>
</dbReference>